<evidence type="ECO:0000313" key="2">
    <source>
        <dbReference type="Proteomes" id="UP000309997"/>
    </source>
</evidence>
<reference evidence="1 2" key="1">
    <citation type="journal article" date="2024" name="Plant Biotechnol. J.">
        <title>Genome and CRISPR/Cas9 system of a widespread forest tree (Populus alba) in the world.</title>
        <authorList>
            <person name="Liu Y.J."/>
            <person name="Jiang P.F."/>
            <person name="Han X.M."/>
            <person name="Li X.Y."/>
            <person name="Wang H.M."/>
            <person name="Wang Y.J."/>
            <person name="Wang X.X."/>
            <person name="Zeng Q.Y."/>
        </authorList>
    </citation>
    <scope>NUCLEOTIDE SEQUENCE [LARGE SCALE GENOMIC DNA]</scope>
    <source>
        <strain evidence="2">cv. PAL-ZL1</strain>
    </source>
</reference>
<dbReference type="Proteomes" id="UP000309997">
    <property type="component" value="Unassembled WGS sequence"/>
</dbReference>
<keyword evidence="2" id="KW-1185">Reference proteome</keyword>
<accession>A0ACC4AV57</accession>
<gene>
    <name evidence="1" type="ORF">D5086_029563</name>
</gene>
<sequence length="70" mass="7767">MPRHLGITNLRGSHDCSEDWLECDIEKKKCIYQKSSRAMMLAVPFGINGIKSSTLLIRSGSTDLPNDLSS</sequence>
<feature type="non-terminal residue" evidence="1">
    <location>
        <position position="70"/>
    </location>
</feature>
<dbReference type="EMBL" id="RCHU02000016">
    <property type="protein sequence ID" value="KAL3569673.1"/>
    <property type="molecule type" value="Genomic_DNA"/>
</dbReference>
<proteinExistence type="predicted"/>
<comment type="caution">
    <text evidence="1">The sequence shown here is derived from an EMBL/GenBank/DDBJ whole genome shotgun (WGS) entry which is preliminary data.</text>
</comment>
<organism evidence="1 2">
    <name type="scientific">Populus alba</name>
    <name type="common">White poplar</name>
    <dbReference type="NCBI Taxonomy" id="43335"/>
    <lineage>
        <taxon>Eukaryota</taxon>
        <taxon>Viridiplantae</taxon>
        <taxon>Streptophyta</taxon>
        <taxon>Embryophyta</taxon>
        <taxon>Tracheophyta</taxon>
        <taxon>Spermatophyta</taxon>
        <taxon>Magnoliopsida</taxon>
        <taxon>eudicotyledons</taxon>
        <taxon>Gunneridae</taxon>
        <taxon>Pentapetalae</taxon>
        <taxon>rosids</taxon>
        <taxon>fabids</taxon>
        <taxon>Malpighiales</taxon>
        <taxon>Salicaceae</taxon>
        <taxon>Saliceae</taxon>
        <taxon>Populus</taxon>
    </lineage>
</organism>
<evidence type="ECO:0000313" key="1">
    <source>
        <dbReference type="EMBL" id="KAL3569673.1"/>
    </source>
</evidence>
<protein>
    <submittedName>
        <fullName evidence="1">Uncharacterized protein</fullName>
    </submittedName>
</protein>
<name>A0ACC4AV57_POPAL</name>